<evidence type="ECO:0000256" key="4">
    <source>
        <dbReference type="ARBA" id="ARBA00023136"/>
    </source>
</evidence>
<evidence type="ECO:0000256" key="1">
    <source>
        <dbReference type="ARBA" id="ARBA00004141"/>
    </source>
</evidence>
<evidence type="ECO:0000256" key="5">
    <source>
        <dbReference type="ARBA" id="ARBA00038359"/>
    </source>
</evidence>
<evidence type="ECO:0000256" key="6">
    <source>
        <dbReference type="SAM" id="Phobius"/>
    </source>
</evidence>
<dbReference type="EMBL" id="ML992511">
    <property type="protein sequence ID" value="KAF2220846.1"/>
    <property type="molecule type" value="Genomic_DNA"/>
</dbReference>
<proteinExistence type="inferred from homology"/>
<feature type="transmembrane region" description="Helical" evidence="6">
    <location>
        <begin position="49"/>
        <end position="69"/>
    </location>
</feature>
<evidence type="ECO:0000259" key="7">
    <source>
        <dbReference type="Pfam" id="PF20684"/>
    </source>
</evidence>
<protein>
    <recommendedName>
        <fullName evidence="7">Rhodopsin domain-containing protein</fullName>
    </recommendedName>
</protein>
<evidence type="ECO:0000313" key="8">
    <source>
        <dbReference type="EMBL" id="KAF2220846.1"/>
    </source>
</evidence>
<evidence type="ECO:0000313" key="9">
    <source>
        <dbReference type="Proteomes" id="UP000799538"/>
    </source>
</evidence>
<gene>
    <name evidence="8" type="ORF">BDZ85DRAFT_20838</name>
</gene>
<dbReference type="GO" id="GO:0016020">
    <property type="term" value="C:membrane"/>
    <property type="evidence" value="ECO:0007669"/>
    <property type="project" value="UniProtKB-SubCell"/>
</dbReference>
<feature type="domain" description="Rhodopsin" evidence="7">
    <location>
        <begin position="33"/>
        <end position="267"/>
    </location>
</feature>
<keyword evidence="3 6" id="KW-1133">Transmembrane helix</keyword>
<feature type="transmembrane region" description="Helical" evidence="6">
    <location>
        <begin position="15"/>
        <end position="37"/>
    </location>
</feature>
<evidence type="ECO:0000256" key="2">
    <source>
        <dbReference type="ARBA" id="ARBA00022692"/>
    </source>
</evidence>
<feature type="transmembrane region" description="Helical" evidence="6">
    <location>
        <begin position="203"/>
        <end position="223"/>
    </location>
</feature>
<dbReference type="Pfam" id="PF20684">
    <property type="entry name" value="Fung_rhodopsin"/>
    <property type="match status" value="1"/>
</dbReference>
<keyword evidence="9" id="KW-1185">Reference proteome</keyword>
<feature type="transmembrane region" description="Helical" evidence="6">
    <location>
        <begin position="235"/>
        <end position="261"/>
    </location>
</feature>
<accession>A0A6A6G539</accession>
<dbReference type="PANTHER" id="PTHR33048">
    <property type="entry name" value="PTH11-LIKE INTEGRAL MEMBRANE PROTEIN (AFU_ORTHOLOGUE AFUA_5G11245)"/>
    <property type="match status" value="1"/>
</dbReference>
<organism evidence="8 9">
    <name type="scientific">Elsinoe ampelina</name>
    <dbReference type="NCBI Taxonomy" id="302913"/>
    <lineage>
        <taxon>Eukaryota</taxon>
        <taxon>Fungi</taxon>
        <taxon>Dikarya</taxon>
        <taxon>Ascomycota</taxon>
        <taxon>Pezizomycotina</taxon>
        <taxon>Dothideomycetes</taxon>
        <taxon>Dothideomycetidae</taxon>
        <taxon>Myriangiales</taxon>
        <taxon>Elsinoaceae</taxon>
        <taxon>Elsinoe</taxon>
    </lineage>
</organism>
<feature type="transmembrane region" description="Helical" evidence="6">
    <location>
        <begin position="89"/>
        <end position="112"/>
    </location>
</feature>
<dbReference type="InterPro" id="IPR052337">
    <property type="entry name" value="SAT4-like"/>
</dbReference>
<feature type="transmembrane region" description="Helical" evidence="6">
    <location>
        <begin position="124"/>
        <end position="145"/>
    </location>
</feature>
<dbReference type="OrthoDB" id="4682787at2759"/>
<dbReference type="PANTHER" id="PTHR33048:SF47">
    <property type="entry name" value="INTEGRAL MEMBRANE PROTEIN-RELATED"/>
    <property type="match status" value="1"/>
</dbReference>
<dbReference type="InterPro" id="IPR049326">
    <property type="entry name" value="Rhodopsin_dom_fungi"/>
</dbReference>
<evidence type="ECO:0000256" key="3">
    <source>
        <dbReference type="ARBA" id="ARBA00022989"/>
    </source>
</evidence>
<reference evidence="9" key="1">
    <citation type="journal article" date="2020" name="Stud. Mycol.">
        <title>101 Dothideomycetes genomes: A test case for predicting lifestyles and emergence of pathogens.</title>
        <authorList>
            <person name="Haridas S."/>
            <person name="Albert R."/>
            <person name="Binder M."/>
            <person name="Bloem J."/>
            <person name="LaButti K."/>
            <person name="Salamov A."/>
            <person name="Andreopoulos B."/>
            <person name="Baker S."/>
            <person name="Barry K."/>
            <person name="Bills G."/>
            <person name="Bluhm B."/>
            <person name="Cannon C."/>
            <person name="Castanera R."/>
            <person name="Culley D."/>
            <person name="Daum C."/>
            <person name="Ezra D."/>
            <person name="Gonzalez J."/>
            <person name="Henrissat B."/>
            <person name="Kuo A."/>
            <person name="Liang C."/>
            <person name="Lipzen A."/>
            <person name="Lutzoni F."/>
            <person name="Magnuson J."/>
            <person name="Mondo S."/>
            <person name="Nolan M."/>
            <person name="Ohm R."/>
            <person name="Pangilinan J."/>
            <person name="Park H.-J."/>
            <person name="Ramirez L."/>
            <person name="Alfaro M."/>
            <person name="Sun H."/>
            <person name="Tritt A."/>
            <person name="Yoshinaga Y."/>
            <person name="Zwiers L.-H."/>
            <person name="Turgeon B."/>
            <person name="Goodwin S."/>
            <person name="Spatafora J."/>
            <person name="Crous P."/>
            <person name="Grigoriev I."/>
        </authorList>
    </citation>
    <scope>NUCLEOTIDE SEQUENCE [LARGE SCALE GENOMIC DNA]</scope>
    <source>
        <strain evidence="9">CECT 20119</strain>
    </source>
</reference>
<comment type="similarity">
    <text evidence="5">Belongs to the SAT4 family.</text>
</comment>
<sequence length="344" mass="38378">MSDSGTPGVNVRPDVIINNSIAMVILATIFVSLRFYVRAIMIKSFGYDDWILLAAYINFIVLSSLSLAYGSLVKANGLEPVIDQATLILVFRSFFYSVDMTMVKLALAAFYFKVLPRDTWQRHVVVIATGLFTLYTITLGFVFLFQCGNPMDIESTDCLPAPPLLATSWTQASLNAFMDWLLTLLPVTIIFKAQMSKRTKISVIALLGLGVLASIISVARMPLLHTSNVTGLDTYVRVTTLLVVSNWENCIGLMAISLAALRPLLRKITKGSTYATAQYPTGNTKHASMKQYNKSRTQKSQIEVQTTFQVHAESSQEEIELMRRSEETKYTVDVAKEQVRRDMV</sequence>
<feature type="transmembrane region" description="Helical" evidence="6">
    <location>
        <begin position="172"/>
        <end position="191"/>
    </location>
</feature>
<keyword evidence="2 6" id="KW-0812">Transmembrane</keyword>
<name>A0A6A6G539_9PEZI</name>
<comment type="subcellular location">
    <subcellularLocation>
        <location evidence="1">Membrane</location>
        <topology evidence="1">Multi-pass membrane protein</topology>
    </subcellularLocation>
</comment>
<dbReference type="Proteomes" id="UP000799538">
    <property type="component" value="Unassembled WGS sequence"/>
</dbReference>
<dbReference type="AlphaFoldDB" id="A0A6A6G539"/>
<keyword evidence="4 6" id="KW-0472">Membrane</keyword>